<protein>
    <submittedName>
        <fullName evidence="1">Uncharacterized protein</fullName>
    </submittedName>
</protein>
<dbReference type="Proteomes" id="UP000245539">
    <property type="component" value="Unassembled WGS sequence"/>
</dbReference>
<evidence type="ECO:0000313" key="1">
    <source>
        <dbReference type="EMBL" id="PWQ98168.1"/>
    </source>
</evidence>
<reference evidence="1 2" key="1">
    <citation type="submission" date="2018-05" db="EMBL/GenBank/DDBJ databases">
        <title>Leucothrix arctica sp. nov., isolated from Arctic seawater.</title>
        <authorList>
            <person name="Choi A."/>
            <person name="Baek K."/>
        </authorList>
    </citation>
    <scope>NUCLEOTIDE SEQUENCE [LARGE SCALE GENOMIC DNA]</scope>
    <source>
        <strain evidence="1 2">JCM 18388</strain>
    </source>
</reference>
<name>A0A317CHY5_9GAMM</name>
<dbReference type="AlphaFoldDB" id="A0A317CHY5"/>
<proteinExistence type="predicted"/>
<organism evidence="1 2">
    <name type="scientific">Leucothrix pacifica</name>
    <dbReference type="NCBI Taxonomy" id="1247513"/>
    <lineage>
        <taxon>Bacteria</taxon>
        <taxon>Pseudomonadati</taxon>
        <taxon>Pseudomonadota</taxon>
        <taxon>Gammaproteobacteria</taxon>
        <taxon>Thiotrichales</taxon>
        <taxon>Thiotrichaceae</taxon>
        <taxon>Leucothrix</taxon>
    </lineage>
</organism>
<keyword evidence="2" id="KW-1185">Reference proteome</keyword>
<dbReference type="RefSeq" id="WP_109837256.1">
    <property type="nucleotide sequence ID" value="NZ_QGKM01000018.1"/>
</dbReference>
<evidence type="ECO:0000313" key="2">
    <source>
        <dbReference type="Proteomes" id="UP000245539"/>
    </source>
</evidence>
<dbReference type="OrthoDB" id="9058065at2"/>
<comment type="caution">
    <text evidence="1">The sequence shown here is derived from an EMBL/GenBank/DDBJ whole genome shotgun (WGS) entry which is preliminary data.</text>
</comment>
<accession>A0A317CHY5</accession>
<gene>
    <name evidence="1" type="ORF">DKW60_08635</name>
</gene>
<dbReference type="EMBL" id="QGKM01000018">
    <property type="protein sequence ID" value="PWQ98168.1"/>
    <property type="molecule type" value="Genomic_DNA"/>
</dbReference>
<sequence>MSISVSQFAGAYERQYLRQIKSPLLFATQADELMLVQAKANDQALIEPFMGELQKVLERAADFKPNEESDVLLAVKADLDRLYNASCSLPEDQREIKKYIAGLIETIMHSIRKGAADDERALLELAEETEARKAHFELLQSDLIADLLSDEDVIPAEQLLPTLLSADKSDLAQAVQLFDAEQTKALIEQGRNLISGLTQQSSEELANAKQSLEFIEGYLVFLEQNQ</sequence>